<proteinExistence type="predicted"/>
<evidence type="ECO:0000256" key="1">
    <source>
        <dbReference type="SAM" id="MobiDB-lite"/>
    </source>
</evidence>
<name>A0AAV1TIT8_9STRA</name>
<feature type="compositionally biased region" description="Low complexity" evidence="1">
    <location>
        <begin position="38"/>
        <end position="50"/>
    </location>
</feature>
<evidence type="ECO:0000313" key="2">
    <source>
        <dbReference type="EMBL" id="CAK7922006.1"/>
    </source>
</evidence>
<feature type="region of interest" description="Disordered" evidence="1">
    <location>
        <begin position="1"/>
        <end position="51"/>
    </location>
</feature>
<dbReference type="EMBL" id="CAKLBY020000065">
    <property type="protein sequence ID" value="CAK7922006.1"/>
    <property type="molecule type" value="Genomic_DNA"/>
</dbReference>
<comment type="caution">
    <text evidence="2">The sequence shown here is derived from an EMBL/GenBank/DDBJ whole genome shotgun (WGS) entry which is preliminary data.</text>
</comment>
<organism evidence="2 3">
    <name type="scientific">Peronospora matthiolae</name>
    <dbReference type="NCBI Taxonomy" id="2874970"/>
    <lineage>
        <taxon>Eukaryota</taxon>
        <taxon>Sar</taxon>
        <taxon>Stramenopiles</taxon>
        <taxon>Oomycota</taxon>
        <taxon>Peronosporomycetes</taxon>
        <taxon>Peronosporales</taxon>
        <taxon>Peronosporaceae</taxon>
        <taxon>Peronospora</taxon>
    </lineage>
</organism>
<reference evidence="2" key="1">
    <citation type="submission" date="2024-01" db="EMBL/GenBank/DDBJ databases">
        <authorList>
            <person name="Webb A."/>
        </authorList>
    </citation>
    <scope>NUCLEOTIDE SEQUENCE</scope>
    <source>
        <strain evidence="2">Pm1</strain>
    </source>
</reference>
<dbReference type="PANTHER" id="PTHR43102">
    <property type="entry name" value="SLR1143 PROTEIN"/>
    <property type="match status" value="1"/>
</dbReference>
<evidence type="ECO:0008006" key="4">
    <source>
        <dbReference type="Google" id="ProtNLM"/>
    </source>
</evidence>
<sequence>MSASPSCERVLPDQQSMPPQAVEGFAPPTSFKCTADPSPSSSNTSSSSSSQLLADLLEQGPDDEAKTGQHHAALAVLAQLLLVDHDGTQMQVNDNAHLLREATASCHYLDIVKVALDVSKRPSDLAACEFAGAASCPSSMTPASVKEDSASKANAGQLTFPIPSNENERVSTIEHLRLHDIVDVPELNVICALASAELNCPHSVLTLVERDIVTLLATNAPETWKVGSGNAREQTFCQHFVMQDQPFLVDHAEADERFRHIAPVKLMSLQFYTGFPVSVTLNGRDGDTKVVVGALCCMDETSHEVTRSQYWRLMKLADAASKIFEKYANEHIAM</sequence>
<dbReference type="InterPro" id="IPR029016">
    <property type="entry name" value="GAF-like_dom_sf"/>
</dbReference>
<evidence type="ECO:0000313" key="3">
    <source>
        <dbReference type="Proteomes" id="UP001162060"/>
    </source>
</evidence>
<dbReference type="PANTHER" id="PTHR43102:SF2">
    <property type="entry name" value="GAF DOMAIN-CONTAINING PROTEIN"/>
    <property type="match status" value="1"/>
</dbReference>
<protein>
    <recommendedName>
        <fullName evidence="4">GAF domain-containing protein</fullName>
    </recommendedName>
</protein>
<dbReference type="AlphaFoldDB" id="A0AAV1TIT8"/>
<accession>A0AAV1TIT8</accession>
<gene>
    <name evidence="2" type="ORF">PM001_LOCUS7411</name>
</gene>
<dbReference type="SUPFAM" id="SSF55781">
    <property type="entry name" value="GAF domain-like"/>
    <property type="match status" value="1"/>
</dbReference>
<dbReference type="Gene3D" id="3.30.450.40">
    <property type="match status" value="1"/>
</dbReference>
<dbReference type="Proteomes" id="UP001162060">
    <property type="component" value="Unassembled WGS sequence"/>
</dbReference>